<dbReference type="PANTHER" id="PTHR42879">
    <property type="entry name" value="3-OXOACYL-(ACYL-CARRIER-PROTEIN) REDUCTASE"/>
    <property type="match status" value="1"/>
</dbReference>
<dbReference type="SMART" id="SM00822">
    <property type="entry name" value="PKS_KR"/>
    <property type="match status" value="1"/>
</dbReference>
<dbReference type="PROSITE" id="PS00061">
    <property type="entry name" value="ADH_SHORT"/>
    <property type="match status" value="1"/>
</dbReference>
<dbReference type="PANTHER" id="PTHR42879:SF2">
    <property type="entry name" value="3-OXOACYL-[ACYL-CARRIER-PROTEIN] REDUCTASE FABG"/>
    <property type="match status" value="1"/>
</dbReference>
<keyword evidence="2" id="KW-0560">Oxidoreductase</keyword>
<dbReference type="InterPro" id="IPR002347">
    <property type="entry name" value="SDR_fam"/>
</dbReference>
<dbReference type="SUPFAM" id="SSF51735">
    <property type="entry name" value="NAD(P)-binding Rossmann-fold domains"/>
    <property type="match status" value="1"/>
</dbReference>
<dbReference type="STRING" id="365046.Rta_04930"/>
<dbReference type="InterPro" id="IPR036291">
    <property type="entry name" value="NAD(P)-bd_dom_sf"/>
</dbReference>
<dbReference type="Gene3D" id="3.40.50.720">
    <property type="entry name" value="NAD(P)-binding Rossmann-like Domain"/>
    <property type="match status" value="1"/>
</dbReference>
<evidence type="ECO:0000256" key="1">
    <source>
        <dbReference type="ARBA" id="ARBA00006484"/>
    </source>
</evidence>
<dbReference type="PATRIC" id="fig|365046.3.peg.506"/>
<dbReference type="PRINTS" id="PR00080">
    <property type="entry name" value="SDRFAMILY"/>
</dbReference>
<dbReference type="HOGENOM" id="CLU_010194_1_3_4"/>
<reference evidence="4 5" key="2">
    <citation type="journal article" date="2011" name="PLoS ONE">
        <title>The Cyst-Dividing Bacterium Ramlibacter tataouinensis TTB310 Genome Reveals a Well-Stocked Toolbox for Adaptation to a Desert Environment.</title>
        <authorList>
            <person name="De Luca G."/>
            <person name="Barakat M."/>
            <person name="Ortet P."/>
            <person name="Fochesato S."/>
            <person name="Jourlin-Castelli C."/>
            <person name="Ansaldi M."/>
            <person name="Py B."/>
            <person name="Fichant G."/>
            <person name="Coutinho P.M."/>
            <person name="Voulhoux R."/>
            <person name="Bastien O."/>
            <person name="Marechal E."/>
            <person name="Henrissat B."/>
            <person name="Quentin Y."/>
            <person name="Noirot P."/>
            <person name="Filloux A."/>
            <person name="Mejean V."/>
            <person name="Dubow M.S."/>
            <person name="Barras F."/>
            <person name="Barbe V."/>
            <person name="Weissenbach J."/>
            <person name="Mihalcescu I."/>
            <person name="Vermeglio A."/>
            <person name="Achouak W."/>
            <person name="Heulin T."/>
        </authorList>
    </citation>
    <scope>NUCLEOTIDE SEQUENCE [LARGE SCALE GENOMIC DNA]</scope>
    <source>
        <strain evidence="5">ATCC BAA-407 / DSM 14655 / LMG 21543 / TTB310</strain>
    </source>
</reference>
<feature type="domain" description="Ketoreductase" evidence="3">
    <location>
        <begin position="9"/>
        <end position="186"/>
    </location>
</feature>
<gene>
    <name evidence="4" type="ordered locus">Rta_04930</name>
</gene>
<proteinExistence type="inferred from homology"/>
<dbReference type="Pfam" id="PF13561">
    <property type="entry name" value="adh_short_C2"/>
    <property type="match status" value="1"/>
</dbReference>
<dbReference type="KEGG" id="rta:Rta_04930"/>
<accession>F5XVJ3</accession>
<name>F5XVJ3_RAMTT</name>
<keyword evidence="5" id="KW-1185">Reference proteome</keyword>
<dbReference type="GO" id="GO:0032787">
    <property type="term" value="P:monocarboxylic acid metabolic process"/>
    <property type="evidence" value="ECO:0007669"/>
    <property type="project" value="UniProtKB-ARBA"/>
</dbReference>
<dbReference type="InterPro" id="IPR020904">
    <property type="entry name" value="Sc_DH/Rdtase_CS"/>
</dbReference>
<evidence type="ECO:0000256" key="2">
    <source>
        <dbReference type="ARBA" id="ARBA00023002"/>
    </source>
</evidence>
<dbReference type="GO" id="GO:0016491">
    <property type="term" value="F:oxidoreductase activity"/>
    <property type="evidence" value="ECO:0007669"/>
    <property type="project" value="UniProtKB-KW"/>
</dbReference>
<dbReference type="RefSeq" id="WP_013899802.1">
    <property type="nucleotide sequence ID" value="NC_015677.1"/>
</dbReference>
<dbReference type="EMBL" id="CP000245">
    <property type="protein sequence ID" value="AEG91569.1"/>
    <property type="molecule type" value="Genomic_DNA"/>
</dbReference>
<evidence type="ECO:0000313" key="4">
    <source>
        <dbReference type="EMBL" id="AEG91569.1"/>
    </source>
</evidence>
<protein>
    <submittedName>
        <fullName evidence="4">3-oxoacyl-[acyl-carrier-protein] reductase-like protein</fullName>
    </submittedName>
</protein>
<sequence>MNGTPPDRHIAVVSGGGRGLGLGIVEHLLAGGHKVASFSRRTTDAARALQQRHPDSFFFEELDLVKDGDCKRFVRAAAQRFGPVSLLVNNAGIALAGVVALFNDEDIDAVVDLNIKGTLRLTREVSRMMLAAGFGRIVNISSIVGTSGYRGLSVYGASKAALDGYTRALARELGSRGITVNSVAPGFLRTEMSQSLDDKQLRQIERRTPLGRLGTVKDVVGALDLLASPAGGFITGQVLVIDGGLTC</sequence>
<dbReference type="PRINTS" id="PR00081">
    <property type="entry name" value="GDHRDH"/>
</dbReference>
<reference evidence="5" key="1">
    <citation type="submission" date="2006-01" db="EMBL/GenBank/DDBJ databases">
        <title>Genome of the cyst-dividing bacterium Ramlibacter tataouinensis.</title>
        <authorList>
            <person name="Barakat M."/>
            <person name="Ortet P."/>
            <person name="De Luca G."/>
            <person name="Jourlin-Castelli C."/>
            <person name="Ansaldi M."/>
            <person name="Py B."/>
            <person name="Fichant G."/>
            <person name="Coutinho P."/>
            <person name="Voulhoux R."/>
            <person name="Bastien O."/>
            <person name="Roy S."/>
            <person name="Marechal E."/>
            <person name="Henrissat B."/>
            <person name="Quentin Y."/>
            <person name="Noirot P."/>
            <person name="Filloux A."/>
            <person name="Mejean V."/>
            <person name="DuBow M."/>
            <person name="Barras F."/>
            <person name="Heulin T."/>
        </authorList>
    </citation>
    <scope>NUCLEOTIDE SEQUENCE [LARGE SCALE GENOMIC DNA]</scope>
    <source>
        <strain evidence="5">ATCC BAA-407 / DSM 14655 / LMG 21543 / TTB310</strain>
    </source>
</reference>
<comment type="similarity">
    <text evidence="1">Belongs to the short-chain dehydrogenases/reductases (SDR) family.</text>
</comment>
<organism evidence="4 5">
    <name type="scientific">Ramlibacter tataouinensis (strain ATCC BAA-407 / DSM 14655 / LMG 21543 / TTB310)</name>
    <dbReference type="NCBI Taxonomy" id="365046"/>
    <lineage>
        <taxon>Bacteria</taxon>
        <taxon>Pseudomonadati</taxon>
        <taxon>Pseudomonadota</taxon>
        <taxon>Betaproteobacteria</taxon>
        <taxon>Burkholderiales</taxon>
        <taxon>Comamonadaceae</taxon>
        <taxon>Ramlibacter</taxon>
    </lineage>
</organism>
<dbReference type="AlphaFoldDB" id="F5XVJ3"/>
<dbReference type="FunFam" id="3.40.50.720:FF:000173">
    <property type="entry name" value="3-oxoacyl-[acyl-carrier protein] reductase"/>
    <property type="match status" value="1"/>
</dbReference>
<dbReference type="Proteomes" id="UP000008385">
    <property type="component" value="Chromosome"/>
</dbReference>
<dbReference type="eggNOG" id="COG1028">
    <property type="taxonomic scope" value="Bacteria"/>
</dbReference>
<evidence type="ECO:0000259" key="3">
    <source>
        <dbReference type="SMART" id="SM00822"/>
    </source>
</evidence>
<dbReference type="InterPro" id="IPR057326">
    <property type="entry name" value="KR_dom"/>
</dbReference>
<dbReference type="OrthoDB" id="9806974at2"/>
<evidence type="ECO:0000313" key="5">
    <source>
        <dbReference type="Proteomes" id="UP000008385"/>
    </source>
</evidence>
<dbReference type="InterPro" id="IPR050259">
    <property type="entry name" value="SDR"/>
</dbReference>